<evidence type="ECO:0000256" key="3">
    <source>
        <dbReference type="ARBA" id="ARBA00022801"/>
    </source>
</evidence>
<dbReference type="PANTHER" id="PTHR47053:SF1">
    <property type="entry name" value="MUREIN DD-ENDOPEPTIDASE MEPH-RELATED"/>
    <property type="match status" value="1"/>
</dbReference>
<evidence type="ECO:0000313" key="7">
    <source>
        <dbReference type="Proteomes" id="UP001232973"/>
    </source>
</evidence>
<evidence type="ECO:0000256" key="2">
    <source>
        <dbReference type="ARBA" id="ARBA00022670"/>
    </source>
</evidence>
<dbReference type="InterPro" id="IPR038765">
    <property type="entry name" value="Papain-like_cys_pep_sf"/>
</dbReference>
<evidence type="ECO:0000256" key="4">
    <source>
        <dbReference type="ARBA" id="ARBA00022807"/>
    </source>
</evidence>
<dbReference type="Proteomes" id="UP001232973">
    <property type="component" value="Unassembled WGS sequence"/>
</dbReference>
<evidence type="ECO:0000313" key="6">
    <source>
        <dbReference type="EMBL" id="MDQ0190801.1"/>
    </source>
</evidence>
<gene>
    <name evidence="6" type="ORF">J2S03_002668</name>
</gene>
<comment type="caution">
    <text evidence="6">The sequence shown here is derived from an EMBL/GenBank/DDBJ whole genome shotgun (WGS) entry which is preliminary data.</text>
</comment>
<dbReference type="PROSITE" id="PS51935">
    <property type="entry name" value="NLPC_P60"/>
    <property type="match status" value="1"/>
</dbReference>
<dbReference type="InterPro" id="IPR000064">
    <property type="entry name" value="NLP_P60_dom"/>
</dbReference>
<keyword evidence="4" id="KW-0788">Thiol protease</keyword>
<evidence type="ECO:0000256" key="1">
    <source>
        <dbReference type="ARBA" id="ARBA00007074"/>
    </source>
</evidence>
<feature type="domain" description="NlpC/P60" evidence="5">
    <location>
        <begin position="51"/>
        <end position="176"/>
    </location>
</feature>
<keyword evidence="2" id="KW-0645">Protease</keyword>
<keyword evidence="3 6" id="KW-0378">Hydrolase</keyword>
<name>A0ABT9XM74_9BACL</name>
<proteinExistence type="inferred from homology"/>
<dbReference type="Pfam" id="PF00877">
    <property type="entry name" value="NLPC_P60"/>
    <property type="match status" value="1"/>
</dbReference>
<dbReference type="PANTHER" id="PTHR47053">
    <property type="entry name" value="MUREIN DD-ENDOPEPTIDASE MEPH-RELATED"/>
    <property type="match status" value="1"/>
</dbReference>
<dbReference type="SUPFAM" id="SSF54001">
    <property type="entry name" value="Cysteine proteinases"/>
    <property type="match status" value="1"/>
</dbReference>
<keyword evidence="7" id="KW-1185">Reference proteome</keyword>
<accession>A0ABT9XM74</accession>
<sequence length="181" mass="19526">MTRPGKRMVLYAGGLLLVCVVVALVWTVRGVKHDSAAHTKGGKSPSVVITVAPAEPVAQYRQDTIYKTTEQLLAEPPDQQLDASAFVQYVYARAGISLPRTVQEQAQTGTPISDPAQLHKGDLVFFSDSPTDTQVTFDGIYIGNDTVAALTTHGLQTFKISDAYWQPLFRFGVTPSQASSG</sequence>
<dbReference type="Gene3D" id="3.90.1720.10">
    <property type="entry name" value="endopeptidase domain like (from Nostoc punctiforme)"/>
    <property type="match status" value="1"/>
</dbReference>
<dbReference type="InterPro" id="IPR051202">
    <property type="entry name" value="Peptidase_C40"/>
</dbReference>
<protein>
    <submittedName>
        <fullName evidence="6">Cell wall-associated NlpC family hydrolase</fullName>
    </submittedName>
</protein>
<dbReference type="RefSeq" id="WP_274457517.1">
    <property type="nucleotide sequence ID" value="NZ_CP067097.1"/>
</dbReference>
<reference evidence="6 7" key="1">
    <citation type="submission" date="2023-07" db="EMBL/GenBank/DDBJ databases">
        <title>Genomic Encyclopedia of Type Strains, Phase IV (KMG-IV): sequencing the most valuable type-strain genomes for metagenomic binning, comparative biology and taxonomic classification.</title>
        <authorList>
            <person name="Goeker M."/>
        </authorList>
    </citation>
    <scope>NUCLEOTIDE SEQUENCE [LARGE SCALE GENOMIC DNA]</scope>
    <source>
        <strain evidence="6 7">DSM 4006</strain>
    </source>
</reference>
<dbReference type="EMBL" id="JAUSTP010000024">
    <property type="protein sequence ID" value="MDQ0190801.1"/>
    <property type="molecule type" value="Genomic_DNA"/>
</dbReference>
<comment type="similarity">
    <text evidence="1">Belongs to the peptidase C40 family.</text>
</comment>
<dbReference type="GO" id="GO:0016787">
    <property type="term" value="F:hydrolase activity"/>
    <property type="evidence" value="ECO:0007669"/>
    <property type="project" value="UniProtKB-KW"/>
</dbReference>
<organism evidence="6 7">
    <name type="scientific">Alicyclobacillus cycloheptanicus</name>
    <dbReference type="NCBI Taxonomy" id="1457"/>
    <lineage>
        <taxon>Bacteria</taxon>
        <taxon>Bacillati</taxon>
        <taxon>Bacillota</taxon>
        <taxon>Bacilli</taxon>
        <taxon>Bacillales</taxon>
        <taxon>Alicyclobacillaceae</taxon>
        <taxon>Alicyclobacillus</taxon>
    </lineage>
</organism>
<evidence type="ECO:0000259" key="5">
    <source>
        <dbReference type="PROSITE" id="PS51935"/>
    </source>
</evidence>